<gene>
    <name evidence="2" type="ORF">SKAU_G00127970</name>
</gene>
<comment type="caution">
    <text evidence="2">The sequence shown here is derived from an EMBL/GenBank/DDBJ whole genome shotgun (WGS) entry which is preliminary data.</text>
</comment>
<reference evidence="2" key="1">
    <citation type="journal article" date="2023" name="Science">
        <title>Genome structures resolve the early diversification of teleost fishes.</title>
        <authorList>
            <person name="Parey E."/>
            <person name="Louis A."/>
            <person name="Montfort J."/>
            <person name="Bouchez O."/>
            <person name="Roques C."/>
            <person name="Iampietro C."/>
            <person name="Lluch J."/>
            <person name="Castinel A."/>
            <person name="Donnadieu C."/>
            <person name="Desvignes T."/>
            <person name="Floi Bucao C."/>
            <person name="Jouanno E."/>
            <person name="Wen M."/>
            <person name="Mejri S."/>
            <person name="Dirks R."/>
            <person name="Jansen H."/>
            <person name="Henkel C."/>
            <person name="Chen W.J."/>
            <person name="Zahm M."/>
            <person name="Cabau C."/>
            <person name="Klopp C."/>
            <person name="Thompson A.W."/>
            <person name="Robinson-Rechavi M."/>
            <person name="Braasch I."/>
            <person name="Lecointre G."/>
            <person name="Bobe J."/>
            <person name="Postlethwait J.H."/>
            <person name="Berthelot C."/>
            <person name="Roest Crollius H."/>
            <person name="Guiguen Y."/>
        </authorList>
    </citation>
    <scope>NUCLEOTIDE SEQUENCE</scope>
    <source>
        <tissue evidence="2">Blood</tissue>
    </source>
</reference>
<protein>
    <submittedName>
        <fullName evidence="2">Uncharacterized protein</fullName>
    </submittedName>
</protein>
<sequence length="149" mass="16677">MDRGRGARGSLPEPRADEEQPLGGKGQVRHPLTERPPSEQHCPSPSTDTVLHPHRRTAPPLLSLRMYIIRPRHETTPRRITPTHNHCIAIARVGKRDSFYDVHTSIYADHSFILDSTLLLSLLLAHFKIYSGDSTLPVMGVCFPAARCT</sequence>
<evidence type="ECO:0000256" key="1">
    <source>
        <dbReference type="SAM" id="MobiDB-lite"/>
    </source>
</evidence>
<evidence type="ECO:0000313" key="3">
    <source>
        <dbReference type="Proteomes" id="UP001152622"/>
    </source>
</evidence>
<dbReference type="OrthoDB" id="10398705at2759"/>
<dbReference type="EMBL" id="JAINUF010000004">
    <property type="protein sequence ID" value="KAJ8363966.1"/>
    <property type="molecule type" value="Genomic_DNA"/>
</dbReference>
<feature type="region of interest" description="Disordered" evidence="1">
    <location>
        <begin position="1"/>
        <end position="54"/>
    </location>
</feature>
<proteinExistence type="predicted"/>
<accession>A0A9Q1J2Q2</accession>
<organism evidence="2 3">
    <name type="scientific">Synaphobranchus kaupii</name>
    <name type="common">Kaup's arrowtooth eel</name>
    <dbReference type="NCBI Taxonomy" id="118154"/>
    <lineage>
        <taxon>Eukaryota</taxon>
        <taxon>Metazoa</taxon>
        <taxon>Chordata</taxon>
        <taxon>Craniata</taxon>
        <taxon>Vertebrata</taxon>
        <taxon>Euteleostomi</taxon>
        <taxon>Actinopterygii</taxon>
        <taxon>Neopterygii</taxon>
        <taxon>Teleostei</taxon>
        <taxon>Anguilliformes</taxon>
        <taxon>Synaphobranchidae</taxon>
        <taxon>Synaphobranchus</taxon>
    </lineage>
</organism>
<dbReference type="Proteomes" id="UP001152622">
    <property type="component" value="Chromosome 4"/>
</dbReference>
<keyword evidence="3" id="KW-1185">Reference proteome</keyword>
<dbReference type="AlphaFoldDB" id="A0A9Q1J2Q2"/>
<name>A0A9Q1J2Q2_SYNKA</name>
<evidence type="ECO:0000313" key="2">
    <source>
        <dbReference type="EMBL" id="KAJ8363966.1"/>
    </source>
</evidence>